<dbReference type="EMBL" id="CAUOFW020007350">
    <property type="protein sequence ID" value="CAK9178892.1"/>
    <property type="molecule type" value="Genomic_DNA"/>
</dbReference>
<dbReference type="Pfam" id="PF00168">
    <property type="entry name" value="C2"/>
    <property type="match status" value="1"/>
</dbReference>
<evidence type="ECO:0000313" key="3">
    <source>
        <dbReference type="EMBL" id="CAK9178892.1"/>
    </source>
</evidence>
<sequence>RPPMEDFSLKETKPHHLGGGKITGDKLTSTYDLVEQMQYLYVRVVKAKDLPVKDVTGSCDPYVEIRLGNYKGTTRHFEKKIKS</sequence>
<protein>
    <recommendedName>
        <fullName evidence="2">C2 domain-containing protein</fullName>
    </recommendedName>
</protein>
<feature type="region of interest" description="Disordered" evidence="1">
    <location>
        <begin position="1"/>
        <end position="21"/>
    </location>
</feature>
<keyword evidence="4" id="KW-1185">Reference proteome</keyword>
<dbReference type="InterPro" id="IPR047259">
    <property type="entry name" value="QUIRKY-like"/>
</dbReference>
<gene>
    <name evidence="3" type="ORF">ILEXP_LOCUS48822</name>
</gene>
<organism evidence="3 4">
    <name type="scientific">Ilex paraguariensis</name>
    <name type="common">yerba mate</name>
    <dbReference type="NCBI Taxonomy" id="185542"/>
    <lineage>
        <taxon>Eukaryota</taxon>
        <taxon>Viridiplantae</taxon>
        <taxon>Streptophyta</taxon>
        <taxon>Embryophyta</taxon>
        <taxon>Tracheophyta</taxon>
        <taxon>Spermatophyta</taxon>
        <taxon>Magnoliopsida</taxon>
        <taxon>eudicotyledons</taxon>
        <taxon>Gunneridae</taxon>
        <taxon>Pentapetalae</taxon>
        <taxon>asterids</taxon>
        <taxon>campanulids</taxon>
        <taxon>Aquifoliales</taxon>
        <taxon>Aquifoliaceae</taxon>
        <taxon>Ilex</taxon>
    </lineage>
</organism>
<proteinExistence type="predicted"/>
<evidence type="ECO:0000256" key="1">
    <source>
        <dbReference type="SAM" id="MobiDB-lite"/>
    </source>
</evidence>
<reference evidence="3 4" key="1">
    <citation type="submission" date="2024-02" db="EMBL/GenBank/DDBJ databases">
        <authorList>
            <person name="Vignale AGUSTIN F."/>
            <person name="Sosa J E."/>
            <person name="Modenutti C."/>
        </authorList>
    </citation>
    <scope>NUCLEOTIDE SEQUENCE [LARGE SCALE GENOMIC DNA]</scope>
</reference>
<dbReference type="Proteomes" id="UP001642360">
    <property type="component" value="Unassembled WGS sequence"/>
</dbReference>
<name>A0ABC8UAV2_9AQUA</name>
<dbReference type="PANTHER" id="PTHR31425:SF50">
    <property type="entry name" value="FT-INTERACTING PROTEIN 3-RELATED"/>
    <property type="match status" value="1"/>
</dbReference>
<dbReference type="SUPFAM" id="SSF49562">
    <property type="entry name" value="C2 domain (Calcium/lipid-binding domain, CaLB)"/>
    <property type="match status" value="1"/>
</dbReference>
<evidence type="ECO:0000313" key="4">
    <source>
        <dbReference type="Proteomes" id="UP001642360"/>
    </source>
</evidence>
<dbReference type="InterPro" id="IPR000008">
    <property type="entry name" value="C2_dom"/>
</dbReference>
<accession>A0ABC8UAV2</accession>
<evidence type="ECO:0000259" key="2">
    <source>
        <dbReference type="Pfam" id="PF00168"/>
    </source>
</evidence>
<dbReference type="PANTHER" id="PTHR31425">
    <property type="entry name" value="PHOSPHORIBOSYLANTHRANILATE TRANSFERASE ISOFORM 1"/>
    <property type="match status" value="1"/>
</dbReference>
<feature type="domain" description="C2" evidence="2">
    <location>
        <begin position="39"/>
        <end position="76"/>
    </location>
</feature>
<dbReference type="Gene3D" id="2.60.40.150">
    <property type="entry name" value="C2 domain"/>
    <property type="match status" value="1"/>
</dbReference>
<feature type="non-terminal residue" evidence="3">
    <location>
        <position position="1"/>
    </location>
</feature>
<comment type="caution">
    <text evidence="3">The sequence shown here is derived from an EMBL/GenBank/DDBJ whole genome shotgun (WGS) entry which is preliminary data.</text>
</comment>
<dbReference type="InterPro" id="IPR035892">
    <property type="entry name" value="C2_domain_sf"/>
</dbReference>
<dbReference type="AlphaFoldDB" id="A0ABC8UAV2"/>